<reference evidence="1" key="1">
    <citation type="journal article" date="2014" name="Mol. Microbiol.">
        <title>Inter-viral conflicts that exploit host CRISPR immune systems of Sulfolobus.</title>
        <authorList>
            <person name="Erdmann S."/>
            <person name="Le Moine Bauer S."/>
            <person name="Garrett R.A."/>
        </authorList>
    </citation>
    <scope>NUCLEOTIDE SEQUENCE [LARGE SCALE GENOMIC DNA]</scope>
</reference>
<evidence type="ECO:0000313" key="1">
    <source>
        <dbReference type="EMBL" id="AOS58416.1"/>
    </source>
</evidence>
<dbReference type="Proteomes" id="UP000223173">
    <property type="component" value="Segment"/>
</dbReference>
<proteinExistence type="predicted"/>
<sequence>MRKLRADVSKVKPLSEIPSGSNLLWQNDNFALYYTYDATQGRVDWILVNKTNEKKYVSLLRGAELVYNNNVITVPSYIFGNAFADVYFANGLSSYISDLNNVPLYSLAVLRDSSGKNIVGFVFSLPPNGIITVPEYGFANLQKLWGQLLEAYPENLNLYVIIYDYAEIIEYEQETGVTVQAPPDPYAVFSYQFTISNVGTVMTQRIIIEIPQSDVNFANTLIADFKKFFSSIKHML</sequence>
<name>A0A1D8BJB6_SIFV</name>
<dbReference type="EMBL" id="KX467643">
    <property type="protein sequence ID" value="AOS58416.1"/>
    <property type="molecule type" value="Genomic_DNA"/>
</dbReference>
<gene>
    <name evidence="1" type="primary">SIFV2_gp61</name>
</gene>
<organism evidence="1">
    <name type="scientific">Sulfolobus islandicus filamentous virus 2</name>
    <dbReference type="NCBI Taxonomy" id="1902331"/>
    <lineage>
        <taxon>Viruses</taxon>
        <taxon>Adnaviria</taxon>
        <taxon>Zilligvirae</taxon>
        <taxon>Taleaviricota</taxon>
        <taxon>Tokiviricetes</taxon>
        <taxon>Ligamenvirales</taxon>
        <taxon>Lipothrixviridae</taxon>
        <taxon>Betalipothrixvirus</taxon>
        <taxon>Betalipothrixvirus hveragerdiense</taxon>
        <taxon>Sulfolobus islandicus filamentous virus</taxon>
    </lineage>
</organism>
<reference evidence="1" key="2">
    <citation type="submission" date="2016-06" db="EMBL/GenBank/DDBJ databases">
        <authorList>
            <person name="Kjaerup R.B."/>
            <person name="Dalgaard T.S."/>
            <person name="Juul-Madsen H.R."/>
        </authorList>
    </citation>
    <scope>NUCLEOTIDE SEQUENCE</scope>
</reference>
<accession>A0A1D8BJB6</accession>
<protein>
    <submittedName>
        <fullName evidence="1">Conserved lipothrixviral protein</fullName>
    </submittedName>
</protein>